<feature type="region of interest" description="Disordered" evidence="1">
    <location>
        <begin position="1"/>
        <end position="67"/>
    </location>
</feature>
<feature type="compositionally biased region" description="Basic and acidic residues" evidence="1">
    <location>
        <begin position="53"/>
        <end position="65"/>
    </location>
</feature>
<dbReference type="Proteomes" id="UP000265520">
    <property type="component" value="Unassembled WGS sequence"/>
</dbReference>
<evidence type="ECO:0000313" key="2">
    <source>
        <dbReference type="EMBL" id="MCI32055.1"/>
    </source>
</evidence>
<accession>A0A392R915</accession>
<dbReference type="AlphaFoldDB" id="A0A392R915"/>
<evidence type="ECO:0000313" key="3">
    <source>
        <dbReference type="Proteomes" id="UP000265520"/>
    </source>
</evidence>
<organism evidence="2 3">
    <name type="scientific">Trifolium medium</name>
    <dbReference type="NCBI Taxonomy" id="97028"/>
    <lineage>
        <taxon>Eukaryota</taxon>
        <taxon>Viridiplantae</taxon>
        <taxon>Streptophyta</taxon>
        <taxon>Embryophyta</taxon>
        <taxon>Tracheophyta</taxon>
        <taxon>Spermatophyta</taxon>
        <taxon>Magnoliopsida</taxon>
        <taxon>eudicotyledons</taxon>
        <taxon>Gunneridae</taxon>
        <taxon>Pentapetalae</taxon>
        <taxon>rosids</taxon>
        <taxon>fabids</taxon>
        <taxon>Fabales</taxon>
        <taxon>Fabaceae</taxon>
        <taxon>Papilionoideae</taxon>
        <taxon>50 kb inversion clade</taxon>
        <taxon>NPAAA clade</taxon>
        <taxon>Hologalegina</taxon>
        <taxon>IRL clade</taxon>
        <taxon>Trifolieae</taxon>
        <taxon>Trifolium</taxon>
    </lineage>
</organism>
<feature type="compositionally biased region" description="Pro residues" evidence="1">
    <location>
        <begin position="1"/>
        <end position="24"/>
    </location>
</feature>
<proteinExistence type="predicted"/>
<name>A0A392R915_9FABA</name>
<sequence>HHTIPSQPPPAPETKLDLPPPEPPASTIGKAGGAVVDGQNSKKKKIEDEQEEEKPLAPEKKKDTEPAPIWTRWCGGLTASSSHHHHRLFYIVKGEVWILGRIADLGVCRERSERKKLERGLFELNYSHFLQ</sequence>
<comment type="caution">
    <text evidence="2">The sequence shown here is derived from an EMBL/GenBank/DDBJ whole genome shotgun (WGS) entry which is preliminary data.</text>
</comment>
<dbReference type="EMBL" id="LXQA010192340">
    <property type="protein sequence ID" value="MCI32055.1"/>
    <property type="molecule type" value="Genomic_DNA"/>
</dbReference>
<reference evidence="2 3" key="1">
    <citation type="journal article" date="2018" name="Front. Plant Sci.">
        <title>Red Clover (Trifolium pratense) and Zigzag Clover (T. medium) - A Picture of Genomic Similarities and Differences.</title>
        <authorList>
            <person name="Dluhosova J."/>
            <person name="Istvanek J."/>
            <person name="Nedelnik J."/>
            <person name="Repkova J."/>
        </authorList>
    </citation>
    <scope>NUCLEOTIDE SEQUENCE [LARGE SCALE GENOMIC DNA]</scope>
    <source>
        <strain evidence="3">cv. 10/8</strain>
        <tissue evidence="2">Leaf</tissue>
    </source>
</reference>
<evidence type="ECO:0000256" key="1">
    <source>
        <dbReference type="SAM" id="MobiDB-lite"/>
    </source>
</evidence>
<feature type="non-terminal residue" evidence="2">
    <location>
        <position position="1"/>
    </location>
</feature>
<protein>
    <submittedName>
        <fullName evidence="2">Uncharacterized protein</fullName>
    </submittedName>
</protein>
<keyword evidence="3" id="KW-1185">Reference proteome</keyword>